<evidence type="ECO:0000313" key="4">
    <source>
        <dbReference type="Proteomes" id="UP000230002"/>
    </source>
</evidence>
<protein>
    <submittedName>
        <fullName evidence="3">Uncharacterized protein</fullName>
    </submittedName>
</protein>
<dbReference type="EMBL" id="AYKW01000011">
    <property type="protein sequence ID" value="PIL32196.1"/>
    <property type="molecule type" value="Genomic_DNA"/>
</dbReference>
<feature type="compositionally biased region" description="Low complexity" evidence="1">
    <location>
        <begin position="594"/>
        <end position="604"/>
    </location>
</feature>
<feature type="region of interest" description="Disordered" evidence="1">
    <location>
        <begin position="55"/>
        <end position="121"/>
    </location>
</feature>
<dbReference type="STRING" id="1077348.A0A2G8SEJ6"/>
<proteinExistence type="predicted"/>
<name>A0A2G8SEJ6_9APHY</name>
<accession>A0A2G8SEJ6</accession>
<feature type="region of interest" description="Disordered" evidence="1">
    <location>
        <begin position="700"/>
        <end position="761"/>
    </location>
</feature>
<evidence type="ECO:0000256" key="2">
    <source>
        <dbReference type="SAM" id="Phobius"/>
    </source>
</evidence>
<feature type="compositionally biased region" description="Low complexity" evidence="1">
    <location>
        <begin position="63"/>
        <end position="121"/>
    </location>
</feature>
<feature type="compositionally biased region" description="Polar residues" evidence="1">
    <location>
        <begin position="453"/>
        <end position="462"/>
    </location>
</feature>
<feature type="compositionally biased region" description="Low complexity" evidence="1">
    <location>
        <begin position="723"/>
        <end position="754"/>
    </location>
</feature>
<dbReference type="OrthoDB" id="2563978at2759"/>
<sequence length="887" mass="92583">MAAPTQVLPSWLTLSTTVVTLPDGSVSTSSATLTLPLTYFGPSIPLGTNGVWTYGGLTPPPSTTSSSTSATPTTPTSSVSSAITSVPSTSSTLAPTSTSQSTSSSASSTSAIPTATPAAGTSHGISPSVLGAILGSILGTLLLLLLLAIVFLLRKYRRHRGPEAAGEAEAKDPSSSFWNRSTTLQSLRRSHQPIWTGWESVDAHDADPSPSPGDGSPRESGDEADPFLTRGSVRSGTEVGHARTDTDTLVSLPAIARTEATSSHRSKAKLAEPIIPRDVQLRMGEEMADVPPYPSIRVVERRPSTDVESPLLPPRPIDPDSLGMSGRRPSLAEKRSIGSEKSLGSIDPQEAEAAEMLTARRVRVGPLQPMMPTASTSVATPNLLGIDRLAANLPRMSWFRRMSSQFAPRSEQDAAASLSDAYTRTPPRHSRNGSRSRPGSQSRPGSFARVSTHEPTSPTTDSFGRRLRHQDSGLAFGAAGERPISTLSGASAASGNTVFFDARSRPGSAMGTHSTGSGSTQHPPVPPMPAAHYPQPSPLQREVRQSTSSRGHSNEHLAVDNPPTYEAATRPQSMAAMEYSDIDVLDMPAPRPASPFSAASGSRSTPPGLPNVSVWRSSVVSSTASPTTATAVDSTSGFGINLDVLDEAPPSADNGWSSLSGGGIGGRQLGRRLTFGTPMVVQPREMLESEVGSLHSMRSHLSPYSSMSPVGSAAASSHTLTGSGSSRPSTSNRSHSRGHTGSSGQSLSHSASTSFDDHRPGRRRVMVGEVAAPLSAVIASFPHSFSPPPSSSSHGEDIVAPLRVYHPARGHSPPSDSVPVPAPALPMPAAVAVSGTVGSRATTTDESMTDLSITTTQTDPITGTVMHFPRLPLRAGNERTARDDALW</sequence>
<comment type="caution">
    <text evidence="3">The sequence shown here is derived from an EMBL/GenBank/DDBJ whole genome shotgun (WGS) entry which is preliminary data.</text>
</comment>
<evidence type="ECO:0000256" key="1">
    <source>
        <dbReference type="SAM" id="MobiDB-lite"/>
    </source>
</evidence>
<dbReference type="AlphaFoldDB" id="A0A2G8SEJ6"/>
<feature type="region of interest" description="Disordered" evidence="1">
    <location>
        <begin position="410"/>
        <end position="466"/>
    </location>
</feature>
<feature type="region of interest" description="Disordered" evidence="1">
    <location>
        <begin position="503"/>
        <end position="566"/>
    </location>
</feature>
<gene>
    <name evidence="3" type="ORF">GSI_05441</name>
</gene>
<organism evidence="3 4">
    <name type="scientific">Ganoderma sinense ZZ0214-1</name>
    <dbReference type="NCBI Taxonomy" id="1077348"/>
    <lineage>
        <taxon>Eukaryota</taxon>
        <taxon>Fungi</taxon>
        <taxon>Dikarya</taxon>
        <taxon>Basidiomycota</taxon>
        <taxon>Agaricomycotina</taxon>
        <taxon>Agaricomycetes</taxon>
        <taxon>Polyporales</taxon>
        <taxon>Polyporaceae</taxon>
        <taxon>Ganoderma</taxon>
    </lineage>
</organism>
<keyword evidence="2" id="KW-0812">Transmembrane</keyword>
<evidence type="ECO:0000313" key="3">
    <source>
        <dbReference type="EMBL" id="PIL32196.1"/>
    </source>
</evidence>
<feature type="region of interest" description="Disordered" evidence="1">
    <location>
        <begin position="199"/>
        <end position="242"/>
    </location>
</feature>
<reference evidence="3 4" key="1">
    <citation type="journal article" date="2015" name="Sci. Rep.">
        <title>Chromosome-level genome map provides insights into diverse defense mechanisms in the medicinal fungus Ganoderma sinense.</title>
        <authorList>
            <person name="Zhu Y."/>
            <person name="Xu J."/>
            <person name="Sun C."/>
            <person name="Zhou S."/>
            <person name="Xu H."/>
            <person name="Nelson D.R."/>
            <person name="Qian J."/>
            <person name="Song J."/>
            <person name="Luo H."/>
            <person name="Xiang L."/>
            <person name="Li Y."/>
            <person name="Xu Z."/>
            <person name="Ji A."/>
            <person name="Wang L."/>
            <person name="Lu S."/>
            <person name="Hayward A."/>
            <person name="Sun W."/>
            <person name="Li X."/>
            <person name="Schwartz D.C."/>
            <person name="Wang Y."/>
            <person name="Chen S."/>
        </authorList>
    </citation>
    <scope>NUCLEOTIDE SEQUENCE [LARGE SCALE GENOMIC DNA]</scope>
    <source>
        <strain evidence="3 4">ZZ0214-1</strain>
    </source>
</reference>
<feature type="compositionally biased region" description="Low complexity" evidence="1">
    <location>
        <begin position="435"/>
        <end position="446"/>
    </location>
</feature>
<feature type="region of interest" description="Disordered" evidence="1">
    <location>
        <begin position="588"/>
        <end position="608"/>
    </location>
</feature>
<feature type="region of interest" description="Disordered" evidence="1">
    <location>
        <begin position="302"/>
        <end position="349"/>
    </location>
</feature>
<keyword evidence="4" id="KW-1185">Reference proteome</keyword>
<keyword evidence="2" id="KW-0472">Membrane</keyword>
<feature type="compositionally biased region" description="Polar residues" evidence="1">
    <location>
        <begin position="702"/>
        <end position="722"/>
    </location>
</feature>
<keyword evidence="2" id="KW-1133">Transmembrane helix</keyword>
<feature type="compositionally biased region" description="Polar residues" evidence="1">
    <location>
        <begin position="511"/>
        <end position="520"/>
    </location>
</feature>
<feature type="transmembrane region" description="Helical" evidence="2">
    <location>
        <begin position="129"/>
        <end position="153"/>
    </location>
</feature>
<dbReference type="Proteomes" id="UP000230002">
    <property type="component" value="Unassembled WGS sequence"/>
</dbReference>